<evidence type="ECO:0000313" key="1">
    <source>
        <dbReference type="EMBL" id="TGV02754.1"/>
    </source>
</evidence>
<dbReference type="RefSeq" id="WP_135877044.1">
    <property type="nucleotide sequence ID" value="NZ_SRSO01000011.1"/>
</dbReference>
<dbReference type="PROSITE" id="PS51257">
    <property type="entry name" value="PROKAR_LIPOPROTEIN"/>
    <property type="match status" value="1"/>
</dbReference>
<dbReference type="Proteomes" id="UP000307602">
    <property type="component" value="Unassembled WGS sequence"/>
</dbReference>
<reference evidence="1 2" key="1">
    <citation type="submission" date="2019-04" db="EMBL/GenBank/DDBJ databases">
        <authorList>
            <person name="Liu A."/>
        </authorList>
    </citation>
    <scope>NUCLEOTIDE SEQUENCE [LARGE SCALE GENOMIC DNA]</scope>
    <source>
        <strain evidence="1 2">RZ03</strain>
    </source>
</reference>
<organism evidence="1 2">
    <name type="scientific">Flavivirga rizhaonensis</name>
    <dbReference type="NCBI Taxonomy" id="2559571"/>
    <lineage>
        <taxon>Bacteria</taxon>
        <taxon>Pseudomonadati</taxon>
        <taxon>Bacteroidota</taxon>
        <taxon>Flavobacteriia</taxon>
        <taxon>Flavobacteriales</taxon>
        <taxon>Flavobacteriaceae</taxon>
        <taxon>Flavivirga</taxon>
    </lineage>
</organism>
<evidence type="ECO:0000313" key="2">
    <source>
        <dbReference type="Proteomes" id="UP000307602"/>
    </source>
</evidence>
<gene>
    <name evidence="1" type="ORF">EM932_10005</name>
</gene>
<proteinExistence type="predicted"/>
<dbReference type="EMBL" id="SRSO01000011">
    <property type="protein sequence ID" value="TGV02754.1"/>
    <property type="molecule type" value="Genomic_DNA"/>
</dbReference>
<protein>
    <submittedName>
        <fullName evidence="1">Uncharacterized protein</fullName>
    </submittedName>
</protein>
<name>A0A4V3P4T8_9FLAO</name>
<comment type="caution">
    <text evidence="1">The sequence shown here is derived from an EMBL/GenBank/DDBJ whole genome shotgun (WGS) entry which is preliminary data.</text>
</comment>
<dbReference type="OrthoDB" id="1151192at2"/>
<sequence>MKKITLLIIVIFTLSCSSSDDSENQNKNNSSINPPTWIQGTWLFDLSIDLGYQFTSNDFFIISSCIKTSKNEEIESFSNTEEQTSIVEEETTSSSYSLVVIHSNDTNNSATRTTYNFEKVSDTEIKKSGSSTIYKKQDNDWEICTLFDVNSIYPLNNDDALLVISVGNVPTLSEVTLEIYREDGSVEKSVSDPNSYLSKAIGINKDATKAKLIVKDRDNLSGVKFSVTCKLYNSDYSKQYFVLLEDDIRGLSKTIRFKEE</sequence>
<keyword evidence="2" id="KW-1185">Reference proteome</keyword>
<dbReference type="AlphaFoldDB" id="A0A4V3P4T8"/>
<accession>A0A4V3P4T8</accession>